<feature type="region of interest" description="Disordered" evidence="1">
    <location>
        <begin position="83"/>
        <end position="166"/>
    </location>
</feature>
<dbReference type="EMBL" id="JAPMOS010000428">
    <property type="protein sequence ID" value="KAJ4452633.1"/>
    <property type="molecule type" value="Genomic_DNA"/>
</dbReference>
<comment type="caution">
    <text evidence="2">The sequence shown here is derived from an EMBL/GenBank/DDBJ whole genome shotgun (WGS) entry which is preliminary data.</text>
</comment>
<evidence type="ECO:0000256" key="1">
    <source>
        <dbReference type="SAM" id="MobiDB-lite"/>
    </source>
</evidence>
<feature type="compositionally biased region" description="Low complexity" evidence="1">
    <location>
        <begin position="83"/>
        <end position="100"/>
    </location>
</feature>
<reference evidence="2" key="1">
    <citation type="journal article" date="2022" name="bioRxiv">
        <title>Genomics of Preaxostyla Flagellates Illuminates Evolutionary Transitions and the Path Towards Mitochondrial Loss.</title>
        <authorList>
            <person name="Novak L.V.F."/>
            <person name="Treitli S.C."/>
            <person name="Pyrih J."/>
            <person name="Halakuc P."/>
            <person name="Pipaliya S.V."/>
            <person name="Vacek V."/>
            <person name="Brzon O."/>
            <person name="Soukal P."/>
            <person name="Eme L."/>
            <person name="Dacks J.B."/>
            <person name="Karnkowska A."/>
            <person name="Elias M."/>
            <person name="Hampl V."/>
        </authorList>
    </citation>
    <scope>NUCLEOTIDE SEQUENCE</scope>
    <source>
        <strain evidence="2">RCP-MX</strain>
    </source>
</reference>
<organism evidence="2 3">
    <name type="scientific">Paratrimastix pyriformis</name>
    <dbReference type="NCBI Taxonomy" id="342808"/>
    <lineage>
        <taxon>Eukaryota</taxon>
        <taxon>Metamonada</taxon>
        <taxon>Preaxostyla</taxon>
        <taxon>Paratrimastigidae</taxon>
        <taxon>Paratrimastix</taxon>
    </lineage>
</organism>
<evidence type="ECO:0000313" key="2">
    <source>
        <dbReference type="EMBL" id="KAJ4452633.1"/>
    </source>
</evidence>
<feature type="compositionally biased region" description="Pro residues" evidence="1">
    <location>
        <begin position="37"/>
        <end position="55"/>
    </location>
</feature>
<gene>
    <name evidence="2" type="ORF">PAPYR_13143</name>
</gene>
<name>A0ABQ8U2A8_9EUKA</name>
<feature type="region of interest" description="Disordered" evidence="1">
    <location>
        <begin position="1"/>
        <end position="69"/>
    </location>
</feature>
<proteinExistence type="predicted"/>
<keyword evidence="3" id="KW-1185">Reference proteome</keyword>
<dbReference type="Proteomes" id="UP001141327">
    <property type="component" value="Unassembled WGS sequence"/>
</dbReference>
<accession>A0ABQ8U2A8</accession>
<sequence length="184" mass="18562">MSPETPSPKAFRRSAPASGPEFSGGLRCSLLSTRPPAASPSPPAACPPAPAPPGDPAMEAPPVYGDLEGASRLGTQILLGAAAATPPVPDSPSVSSIVAQSPPPPPTTRNLRPTKQPAMRASPLGLGMSPRSEPLGDPDQGHDQGPSGYVTPGESRNSGGSTELRMVEPSLAVMPVLLRDGGLL</sequence>
<evidence type="ECO:0000313" key="3">
    <source>
        <dbReference type="Proteomes" id="UP001141327"/>
    </source>
</evidence>
<protein>
    <submittedName>
        <fullName evidence="2">Uncharacterized protein</fullName>
    </submittedName>
</protein>